<evidence type="ECO:0000313" key="11">
    <source>
        <dbReference type="Proteomes" id="UP000231994"/>
    </source>
</evidence>
<dbReference type="Proteomes" id="UP000315234">
    <property type="component" value="Unassembled WGS sequence"/>
</dbReference>
<comment type="similarity">
    <text evidence="1">Belongs to the sigma-70 factor family. ECF subfamily.</text>
</comment>
<dbReference type="Pfam" id="PF08281">
    <property type="entry name" value="Sigma70_r4_2"/>
    <property type="match status" value="1"/>
</dbReference>
<keyword evidence="3" id="KW-0731">Sigma factor</keyword>
<dbReference type="GeneID" id="72411792"/>
<reference evidence="10 13" key="3">
    <citation type="submission" date="2021-01" db="EMBL/GenBank/DDBJ databases">
        <title>FDA dAtabase for Regulatory Grade micrObial Sequences (FDA-ARGOS): Supporting development and validation of Infectious Disease Dx tests.</title>
        <authorList>
            <person name="Sproer C."/>
            <person name="Gronow S."/>
            <person name="Severitt S."/>
            <person name="Schroder I."/>
            <person name="Tallon L."/>
            <person name="Sadzewicz L."/>
            <person name="Zhao X."/>
            <person name="Boylan J."/>
            <person name="Ott S."/>
            <person name="Bowen H."/>
            <person name="Vavikolanu K."/>
            <person name="Mehta A."/>
            <person name="Aluvathingal J."/>
            <person name="Nadendla S."/>
            <person name="Lowell S."/>
            <person name="Myers T."/>
            <person name="Yan Y."/>
            <person name="Sichtig H."/>
        </authorList>
    </citation>
    <scope>NUCLEOTIDE SEQUENCE [LARGE SCALE GENOMIC DNA]</scope>
    <source>
        <strain evidence="10 13">FDAARGOS_1115</strain>
    </source>
</reference>
<dbReference type="EMBL" id="BJLD01000001">
    <property type="protein sequence ID" value="GEA42483.1"/>
    <property type="molecule type" value="Genomic_DNA"/>
</dbReference>
<keyword evidence="5" id="KW-0804">Transcription</keyword>
<name>A0AAN5HN84_CORST</name>
<keyword evidence="13" id="KW-1185">Reference proteome</keyword>
<feature type="domain" description="RNA polymerase sigma-70 region 2" evidence="6">
    <location>
        <begin position="24"/>
        <end position="89"/>
    </location>
</feature>
<evidence type="ECO:0000313" key="9">
    <source>
        <dbReference type="EMBL" id="GEA42483.1"/>
    </source>
</evidence>
<reference evidence="9 12" key="2">
    <citation type="submission" date="2019-06" db="EMBL/GenBank/DDBJ databases">
        <title>Draft genome sequence of Corynebacterium striatum NBRC 15291.</title>
        <authorList>
            <person name="Miura T."/>
            <person name="Furukawa M."/>
            <person name="Shimamura M."/>
            <person name="Ohyama Y."/>
            <person name="Yamazoe A."/>
            <person name="Kawasaki H."/>
        </authorList>
    </citation>
    <scope>NUCLEOTIDE SEQUENCE [LARGE SCALE GENOMIC DNA]</scope>
    <source>
        <strain evidence="9 12">NBRC 15291</strain>
    </source>
</reference>
<evidence type="ECO:0000256" key="3">
    <source>
        <dbReference type="ARBA" id="ARBA00023082"/>
    </source>
</evidence>
<organism evidence="9 12">
    <name type="scientific">Corynebacterium striatum</name>
    <dbReference type="NCBI Taxonomy" id="43770"/>
    <lineage>
        <taxon>Bacteria</taxon>
        <taxon>Bacillati</taxon>
        <taxon>Actinomycetota</taxon>
        <taxon>Actinomycetes</taxon>
        <taxon>Mycobacteriales</taxon>
        <taxon>Corynebacteriaceae</taxon>
        <taxon>Corynebacterium</taxon>
    </lineage>
</organism>
<dbReference type="SUPFAM" id="SSF88946">
    <property type="entry name" value="Sigma2 domain of RNA polymerase sigma factors"/>
    <property type="match status" value="1"/>
</dbReference>
<dbReference type="InterPro" id="IPR013324">
    <property type="entry name" value="RNA_pol_sigma_r3/r4-like"/>
</dbReference>
<dbReference type="AlphaFoldDB" id="A0AAN5HN84"/>
<dbReference type="SUPFAM" id="SSF88659">
    <property type="entry name" value="Sigma3 and sigma4 domains of RNA polymerase sigma factors"/>
    <property type="match status" value="1"/>
</dbReference>
<dbReference type="InterPro" id="IPR039425">
    <property type="entry name" value="RNA_pol_sigma-70-like"/>
</dbReference>
<dbReference type="EMBL" id="CP068158">
    <property type="protein sequence ID" value="QQU75960.1"/>
    <property type="molecule type" value="Genomic_DNA"/>
</dbReference>
<dbReference type="GO" id="GO:0016987">
    <property type="term" value="F:sigma factor activity"/>
    <property type="evidence" value="ECO:0007669"/>
    <property type="project" value="UniProtKB-KW"/>
</dbReference>
<protein>
    <submittedName>
        <fullName evidence="9 10">RNA polymerase sigma factor</fullName>
    </submittedName>
    <submittedName>
        <fullName evidence="8">RNA polymerase subunit sigma</fullName>
    </submittedName>
</protein>
<accession>A0AAN5HN84</accession>
<dbReference type="Gene3D" id="1.10.1740.10">
    <property type="match status" value="1"/>
</dbReference>
<keyword evidence="2" id="KW-0805">Transcription regulation</keyword>
<dbReference type="GO" id="GO:0003677">
    <property type="term" value="F:DNA binding"/>
    <property type="evidence" value="ECO:0007669"/>
    <property type="project" value="UniProtKB-KW"/>
</dbReference>
<evidence type="ECO:0000256" key="5">
    <source>
        <dbReference type="ARBA" id="ARBA00023163"/>
    </source>
</evidence>
<evidence type="ECO:0000313" key="12">
    <source>
        <dbReference type="Proteomes" id="UP000315234"/>
    </source>
</evidence>
<evidence type="ECO:0000259" key="6">
    <source>
        <dbReference type="Pfam" id="PF04542"/>
    </source>
</evidence>
<dbReference type="InterPro" id="IPR013249">
    <property type="entry name" value="RNA_pol_sigma70_r4_t2"/>
</dbReference>
<dbReference type="RefSeq" id="WP_005530716.1">
    <property type="nucleotide sequence ID" value="NZ_BJLD01000001.1"/>
</dbReference>
<dbReference type="EMBL" id="CP024932">
    <property type="protein sequence ID" value="ATZ08981.1"/>
    <property type="molecule type" value="Genomic_DNA"/>
</dbReference>
<sequence length="184" mass="21091">MADRSDHELVDAFIAGDNKAFSLIVERHRARLTMVARRYTHNDTDAQDVLQEALLRASCNLHKYRRESALSTWLHRLVMNSGYDFLNHRANRENASLDVDFVEDDRNHLLAHNPNENLEDTLAVREAMELLHKDHREALYWTDVEGYAIAEVAAFQGVAPGTIKSRRARARRALREAMLQGANT</sequence>
<feature type="domain" description="RNA polymerase sigma factor 70 region 4 type 2" evidence="7">
    <location>
        <begin position="122"/>
        <end position="174"/>
    </location>
</feature>
<dbReference type="PANTHER" id="PTHR43133">
    <property type="entry name" value="RNA POLYMERASE ECF-TYPE SIGMA FACTO"/>
    <property type="match status" value="1"/>
</dbReference>
<evidence type="ECO:0000313" key="10">
    <source>
        <dbReference type="EMBL" id="QQU75960.1"/>
    </source>
</evidence>
<evidence type="ECO:0000313" key="8">
    <source>
        <dbReference type="EMBL" id="ATZ08981.1"/>
    </source>
</evidence>
<gene>
    <name evidence="8" type="ORF">A9D01_09705</name>
    <name evidence="9" type="ORF">Cst04h_06530</name>
    <name evidence="10" type="ORF">I6I72_07310</name>
</gene>
<proteinExistence type="inferred from homology"/>
<dbReference type="Gene3D" id="1.10.10.10">
    <property type="entry name" value="Winged helix-like DNA-binding domain superfamily/Winged helix DNA-binding domain"/>
    <property type="match status" value="1"/>
</dbReference>
<dbReference type="InterPro" id="IPR007627">
    <property type="entry name" value="RNA_pol_sigma70_r2"/>
</dbReference>
<dbReference type="Proteomes" id="UP000231994">
    <property type="component" value="Chromosome"/>
</dbReference>
<evidence type="ECO:0000256" key="4">
    <source>
        <dbReference type="ARBA" id="ARBA00023125"/>
    </source>
</evidence>
<dbReference type="InterPro" id="IPR036388">
    <property type="entry name" value="WH-like_DNA-bd_sf"/>
</dbReference>
<dbReference type="GO" id="GO:0006352">
    <property type="term" value="P:DNA-templated transcription initiation"/>
    <property type="evidence" value="ECO:0007669"/>
    <property type="project" value="InterPro"/>
</dbReference>
<evidence type="ECO:0000259" key="7">
    <source>
        <dbReference type="Pfam" id="PF08281"/>
    </source>
</evidence>
<dbReference type="Proteomes" id="UP000595757">
    <property type="component" value="Chromosome"/>
</dbReference>
<evidence type="ECO:0000313" key="13">
    <source>
        <dbReference type="Proteomes" id="UP000595757"/>
    </source>
</evidence>
<dbReference type="InterPro" id="IPR014284">
    <property type="entry name" value="RNA_pol_sigma-70_dom"/>
</dbReference>
<dbReference type="Pfam" id="PF04542">
    <property type="entry name" value="Sigma70_r2"/>
    <property type="match status" value="1"/>
</dbReference>
<dbReference type="InterPro" id="IPR013325">
    <property type="entry name" value="RNA_pol_sigma_r2"/>
</dbReference>
<dbReference type="PANTHER" id="PTHR43133:SF51">
    <property type="entry name" value="RNA POLYMERASE SIGMA FACTOR"/>
    <property type="match status" value="1"/>
</dbReference>
<evidence type="ECO:0000256" key="2">
    <source>
        <dbReference type="ARBA" id="ARBA00023015"/>
    </source>
</evidence>
<keyword evidence="4" id="KW-0238">DNA-binding</keyword>
<reference evidence="8 11" key="1">
    <citation type="submission" date="2017-11" db="EMBL/GenBank/DDBJ databases">
        <title>Whole genome sequencing of cultured pathogen.</title>
        <authorList>
            <person name="Hoffmann M."/>
            <person name="Sanchez M."/>
            <person name="Timme R."/>
            <person name="Nudel K."/>
            <person name="Bry L."/>
        </authorList>
    </citation>
    <scope>NUCLEOTIDE SEQUENCE [LARGE SCALE GENOMIC DNA]</scope>
    <source>
        <strain evidence="8 11">216</strain>
    </source>
</reference>
<evidence type="ECO:0000256" key="1">
    <source>
        <dbReference type="ARBA" id="ARBA00010641"/>
    </source>
</evidence>
<dbReference type="NCBIfam" id="TIGR02937">
    <property type="entry name" value="sigma70-ECF"/>
    <property type="match status" value="1"/>
</dbReference>